<gene>
    <name evidence="1" type="primary">X975_24013</name>
    <name evidence="1" type="ORF">NPIL_119611</name>
</gene>
<dbReference type="PANTHER" id="PTHR47326:SF1">
    <property type="entry name" value="HTH PSQ-TYPE DOMAIN-CONTAINING PROTEIN"/>
    <property type="match status" value="1"/>
</dbReference>
<reference evidence="1" key="1">
    <citation type="submission" date="2020-08" db="EMBL/GenBank/DDBJ databases">
        <title>Multicomponent nature underlies the extraordinary mechanical properties of spider dragline silk.</title>
        <authorList>
            <person name="Kono N."/>
            <person name="Nakamura H."/>
            <person name="Mori M."/>
            <person name="Yoshida Y."/>
            <person name="Ohtoshi R."/>
            <person name="Malay A.D."/>
            <person name="Moran D.A.P."/>
            <person name="Tomita M."/>
            <person name="Numata K."/>
            <person name="Arakawa K."/>
        </authorList>
    </citation>
    <scope>NUCLEOTIDE SEQUENCE</scope>
</reference>
<protein>
    <submittedName>
        <fullName evidence="1">Uncharacterized protein</fullName>
    </submittedName>
</protein>
<dbReference type="InterPro" id="IPR036397">
    <property type="entry name" value="RNaseH_sf"/>
</dbReference>
<evidence type="ECO:0000313" key="2">
    <source>
        <dbReference type="Proteomes" id="UP000887013"/>
    </source>
</evidence>
<evidence type="ECO:0000313" key="1">
    <source>
        <dbReference type="EMBL" id="GFT47167.1"/>
    </source>
</evidence>
<proteinExistence type="predicted"/>
<dbReference type="OrthoDB" id="7902892at2759"/>
<dbReference type="EMBL" id="BMAW01064803">
    <property type="protein sequence ID" value="GFT47167.1"/>
    <property type="molecule type" value="Genomic_DNA"/>
</dbReference>
<dbReference type="PANTHER" id="PTHR47326">
    <property type="entry name" value="TRANSPOSABLE ELEMENT TC3 TRANSPOSASE-LIKE PROTEIN"/>
    <property type="match status" value="1"/>
</dbReference>
<dbReference type="AlphaFoldDB" id="A0A8X6TT04"/>
<organism evidence="1 2">
    <name type="scientific">Nephila pilipes</name>
    <name type="common">Giant wood spider</name>
    <name type="synonym">Nephila maculata</name>
    <dbReference type="NCBI Taxonomy" id="299642"/>
    <lineage>
        <taxon>Eukaryota</taxon>
        <taxon>Metazoa</taxon>
        <taxon>Ecdysozoa</taxon>
        <taxon>Arthropoda</taxon>
        <taxon>Chelicerata</taxon>
        <taxon>Arachnida</taxon>
        <taxon>Araneae</taxon>
        <taxon>Araneomorphae</taxon>
        <taxon>Entelegynae</taxon>
        <taxon>Araneoidea</taxon>
        <taxon>Nephilidae</taxon>
        <taxon>Nephila</taxon>
    </lineage>
</organism>
<name>A0A8X6TT04_NEPPI</name>
<dbReference type="Proteomes" id="UP000887013">
    <property type="component" value="Unassembled WGS sequence"/>
</dbReference>
<keyword evidence="2" id="KW-1185">Reference proteome</keyword>
<sequence>MPISTVYKVIKARLRLHAYKLQIVQVLEQEDRPRKMAIATDLLRRIEDDAEFLYPIMFFNEACFHLSDIVNRHYLCKWGSENSNEYRELQRDYPKKCWKISYFHNSKSFSHVCLQQYGAPPHRGTIVRNCLKDLFTGRLIGGGDPIPWHPNHLT</sequence>
<dbReference type="Gene3D" id="3.30.420.10">
    <property type="entry name" value="Ribonuclease H-like superfamily/Ribonuclease H"/>
    <property type="match status" value="1"/>
</dbReference>
<accession>A0A8X6TT04</accession>
<dbReference type="GO" id="GO:0003676">
    <property type="term" value="F:nucleic acid binding"/>
    <property type="evidence" value="ECO:0007669"/>
    <property type="project" value="InterPro"/>
</dbReference>
<comment type="caution">
    <text evidence="1">The sequence shown here is derived from an EMBL/GenBank/DDBJ whole genome shotgun (WGS) entry which is preliminary data.</text>
</comment>